<dbReference type="OrthoDB" id="5855725at2759"/>
<keyword evidence="2" id="KW-1185">Reference proteome</keyword>
<organism evidence="1 2">
    <name type="scientific">Trichonephila clavata</name>
    <name type="common">Joro spider</name>
    <name type="synonym">Nephila clavata</name>
    <dbReference type="NCBI Taxonomy" id="2740835"/>
    <lineage>
        <taxon>Eukaryota</taxon>
        <taxon>Metazoa</taxon>
        <taxon>Ecdysozoa</taxon>
        <taxon>Arthropoda</taxon>
        <taxon>Chelicerata</taxon>
        <taxon>Arachnida</taxon>
        <taxon>Araneae</taxon>
        <taxon>Araneomorphae</taxon>
        <taxon>Entelegynae</taxon>
        <taxon>Araneoidea</taxon>
        <taxon>Nephilidae</taxon>
        <taxon>Trichonephila</taxon>
    </lineage>
</organism>
<dbReference type="InterPro" id="IPR043502">
    <property type="entry name" value="DNA/RNA_pol_sf"/>
</dbReference>
<dbReference type="GO" id="GO:0071897">
    <property type="term" value="P:DNA biosynthetic process"/>
    <property type="evidence" value="ECO:0007669"/>
    <property type="project" value="UniProtKB-ARBA"/>
</dbReference>
<evidence type="ECO:0000313" key="2">
    <source>
        <dbReference type="Proteomes" id="UP000887116"/>
    </source>
</evidence>
<evidence type="ECO:0000313" key="1">
    <source>
        <dbReference type="EMBL" id="GFQ68640.1"/>
    </source>
</evidence>
<dbReference type="PANTHER" id="PTHR47331">
    <property type="entry name" value="PHD-TYPE DOMAIN-CONTAINING PROTEIN"/>
    <property type="match status" value="1"/>
</dbReference>
<proteinExistence type="predicted"/>
<dbReference type="SUPFAM" id="SSF56672">
    <property type="entry name" value="DNA/RNA polymerases"/>
    <property type="match status" value="1"/>
</dbReference>
<gene>
    <name evidence="1" type="primary">AVEN_125769_1</name>
    <name evidence="1" type="ORF">TNCT_672631</name>
</gene>
<dbReference type="AlphaFoldDB" id="A0A8X6I0I2"/>
<protein>
    <submittedName>
        <fullName evidence="1">Uncharacterized protein</fullName>
    </submittedName>
</protein>
<dbReference type="EMBL" id="BMAO01000697">
    <property type="protein sequence ID" value="GFQ68640.1"/>
    <property type="molecule type" value="Genomic_DNA"/>
</dbReference>
<reference evidence="1" key="1">
    <citation type="submission" date="2020-07" db="EMBL/GenBank/DDBJ databases">
        <title>Multicomponent nature underlies the extraordinary mechanical properties of spider dragline silk.</title>
        <authorList>
            <person name="Kono N."/>
            <person name="Nakamura H."/>
            <person name="Mori M."/>
            <person name="Yoshida Y."/>
            <person name="Ohtoshi R."/>
            <person name="Malay A.D."/>
            <person name="Moran D.A.P."/>
            <person name="Tomita M."/>
            <person name="Numata K."/>
            <person name="Arakawa K."/>
        </authorList>
    </citation>
    <scope>NUCLEOTIDE SEQUENCE</scope>
</reference>
<dbReference type="Proteomes" id="UP000887116">
    <property type="component" value="Unassembled WGS sequence"/>
</dbReference>
<sequence length="164" mass="17623">AYGTKSAPYLATRSLKQLAVDDGDKYDLAADVIMSDVYMDDLLTGAGDLESGRKLQEQLVSLLRGAGMELHKCSASNPLLLPDSMCQDKDLSYSSSTETKTLGLLWKPHPDSFAFKISPMTSNCDSLIVTKKSVISKIARIFDPLGLIGSVITRPKSSSSLCGS</sequence>
<feature type="non-terminal residue" evidence="1">
    <location>
        <position position="1"/>
    </location>
</feature>
<accession>A0A8X6I0I2</accession>
<name>A0A8X6I0I2_TRICU</name>
<comment type="caution">
    <text evidence="1">The sequence shown here is derived from an EMBL/GenBank/DDBJ whole genome shotgun (WGS) entry which is preliminary data.</text>
</comment>